<dbReference type="GO" id="GO:0003729">
    <property type="term" value="F:mRNA binding"/>
    <property type="evidence" value="ECO:0007669"/>
    <property type="project" value="TreeGrafter"/>
</dbReference>
<dbReference type="InterPro" id="IPR000504">
    <property type="entry name" value="RRM_dom"/>
</dbReference>
<dbReference type="GO" id="GO:0005634">
    <property type="term" value="C:nucleus"/>
    <property type="evidence" value="ECO:0007669"/>
    <property type="project" value="TreeGrafter"/>
</dbReference>
<dbReference type="Pfam" id="PF00076">
    <property type="entry name" value="RRM_1"/>
    <property type="match status" value="6"/>
</dbReference>
<dbReference type="Proteomes" id="UP000027265">
    <property type="component" value="Unassembled WGS sequence"/>
</dbReference>
<evidence type="ECO:0000256" key="3">
    <source>
        <dbReference type="SAM" id="MobiDB-lite"/>
    </source>
</evidence>
<dbReference type="InterPro" id="IPR012677">
    <property type="entry name" value="Nucleotide-bd_a/b_plait_sf"/>
</dbReference>
<name>A0A067PIA6_9AGAM</name>
<proteinExistence type="predicted"/>
<evidence type="ECO:0000259" key="4">
    <source>
        <dbReference type="PROSITE" id="PS50102"/>
    </source>
</evidence>
<feature type="compositionally biased region" description="Basic and acidic residues" evidence="3">
    <location>
        <begin position="254"/>
        <end position="263"/>
    </location>
</feature>
<dbReference type="SUPFAM" id="SSF54928">
    <property type="entry name" value="RNA-binding domain, RBD"/>
    <property type="match status" value="6"/>
</dbReference>
<feature type="region of interest" description="Disordered" evidence="3">
    <location>
        <begin position="329"/>
        <end position="377"/>
    </location>
</feature>
<dbReference type="OrthoDB" id="439808at2759"/>
<accession>A0A067PIA6</accession>
<gene>
    <name evidence="5" type="ORF">JAAARDRAFT_400808</name>
</gene>
<dbReference type="Gene3D" id="3.30.70.330">
    <property type="match status" value="7"/>
</dbReference>
<feature type="region of interest" description="Disordered" evidence="3">
    <location>
        <begin position="230"/>
        <end position="263"/>
    </location>
</feature>
<dbReference type="PANTHER" id="PTHR48025">
    <property type="entry name" value="OS02G0815200 PROTEIN"/>
    <property type="match status" value="1"/>
</dbReference>
<feature type="domain" description="RRM" evidence="4">
    <location>
        <begin position="467"/>
        <end position="537"/>
    </location>
</feature>
<dbReference type="EMBL" id="KL197728">
    <property type="protein sequence ID" value="KDQ54648.1"/>
    <property type="molecule type" value="Genomic_DNA"/>
</dbReference>
<dbReference type="PANTHER" id="PTHR48025:SF1">
    <property type="entry name" value="RRM DOMAIN-CONTAINING PROTEIN"/>
    <property type="match status" value="1"/>
</dbReference>
<dbReference type="CDD" id="cd00590">
    <property type="entry name" value="RRM_SF"/>
    <property type="match status" value="3"/>
</dbReference>
<dbReference type="AlphaFoldDB" id="A0A067PIA6"/>
<evidence type="ECO:0000256" key="2">
    <source>
        <dbReference type="PROSITE-ProRule" id="PRU00176"/>
    </source>
</evidence>
<keyword evidence="6" id="KW-1185">Reference proteome</keyword>
<dbReference type="InterPro" id="IPR035979">
    <property type="entry name" value="RBD_domain_sf"/>
</dbReference>
<feature type="domain" description="RRM" evidence="4">
    <location>
        <begin position="374"/>
        <end position="453"/>
    </location>
</feature>
<reference evidence="6" key="1">
    <citation type="journal article" date="2014" name="Proc. Natl. Acad. Sci. U.S.A.">
        <title>Extensive sampling of basidiomycete genomes demonstrates inadequacy of the white-rot/brown-rot paradigm for wood decay fungi.</title>
        <authorList>
            <person name="Riley R."/>
            <person name="Salamov A.A."/>
            <person name="Brown D.W."/>
            <person name="Nagy L.G."/>
            <person name="Floudas D."/>
            <person name="Held B.W."/>
            <person name="Levasseur A."/>
            <person name="Lombard V."/>
            <person name="Morin E."/>
            <person name="Otillar R."/>
            <person name="Lindquist E.A."/>
            <person name="Sun H."/>
            <person name="LaButti K.M."/>
            <person name="Schmutz J."/>
            <person name="Jabbour D."/>
            <person name="Luo H."/>
            <person name="Baker S.E."/>
            <person name="Pisabarro A.G."/>
            <person name="Walton J.D."/>
            <person name="Blanchette R.A."/>
            <person name="Henrissat B."/>
            <person name="Martin F."/>
            <person name="Cullen D."/>
            <person name="Hibbett D.S."/>
            <person name="Grigoriev I.V."/>
        </authorList>
    </citation>
    <scope>NUCLEOTIDE SEQUENCE [LARGE SCALE GENOMIC DNA]</scope>
    <source>
        <strain evidence="6">MUCL 33604</strain>
    </source>
</reference>
<dbReference type="STRING" id="933084.A0A067PIA6"/>
<sequence length="822" mass="90579">MLRLCLRSQVRAGLASAFNFRALSTSVLRPIPLVRPQQGSLLASSFLRNTNFSTFSGLRYEAVPSPSEARSVEGESAEEPEPVVPSSRLYIGNLPFDLAEKALYDFVRPFGQIADITMRRGYALVEFTSLSSSTAFYQKVQQSPPVVGSRTLKVEFASGDGKRTFSRPSIEPHETVYLAGFDSSVTEQDLAEFAQGYGEVRSIRFVPGAKFAHIHFETLDAAEACVDAASGGSQSRSLGPRLSVEFSAKKSPRGRRETEPRAEPSTKVFVGNLHEIEKEEFEEYLTSYGPESVFMKLEKGFAILDFPTIEAATHFVSQSHQIGPQRLRVNFSTTSLDSPSATRGRDNSSRRTQQGGPKKGNQKAADRPENPPNTRVFVANCPLNAPEEMIRELAEPFGKSLPFHIPCLPTGLDKGFAFLHFATLEEATAFVTECKQNAPTWEGRSLHVQFAVDNHQAGGGTPREPQPKVFIGGMHGVTQEQLTEYLKLYGPLENLWIHQERGFGLVDFPTTEAAQSFVSASPHIIGSTTLRVNFSERTTEDPGYQLSRGPIKDPKPPSSTVLIGNLAKDVTVDDLNAVVEPFGPIMSINIPRKPDGASKGAALVMFDSIEKATAFIAHVAENITLVNGRTVRAEFGKESTKIPRKISTHTPSKTVFIGNVPYDATEEDLRSITEPFGNVQGVKIGRNGQGAATGYALIHFEELDSSISFVQDAISRPPRIRDRHVRADFSNLAFMDFGGTAAKASFTGTVYKPTKTVWIGNDLESVREEEVRELCEQFGELTAIRAGTFFIPPLILHMMLIWDFLSYDRIRPPRRAPRVLPR</sequence>
<dbReference type="InterPro" id="IPR050502">
    <property type="entry name" value="Euk_RNA-bind_prot"/>
</dbReference>
<feature type="domain" description="RRM" evidence="4">
    <location>
        <begin position="174"/>
        <end position="249"/>
    </location>
</feature>
<dbReference type="SMART" id="SM00360">
    <property type="entry name" value="RRM"/>
    <property type="match status" value="7"/>
</dbReference>
<dbReference type="PROSITE" id="PS50102">
    <property type="entry name" value="RRM"/>
    <property type="match status" value="7"/>
</dbReference>
<keyword evidence="1 2" id="KW-0694">RNA-binding</keyword>
<organism evidence="5 6">
    <name type="scientific">Jaapia argillacea MUCL 33604</name>
    <dbReference type="NCBI Taxonomy" id="933084"/>
    <lineage>
        <taxon>Eukaryota</taxon>
        <taxon>Fungi</taxon>
        <taxon>Dikarya</taxon>
        <taxon>Basidiomycota</taxon>
        <taxon>Agaricomycotina</taxon>
        <taxon>Agaricomycetes</taxon>
        <taxon>Agaricomycetidae</taxon>
        <taxon>Jaapiales</taxon>
        <taxon>Jaapiaceae</taxon>
        <taxon>Jaapia</taxon>
    </lineage>
</organism>
<evidence type="ECO:0000313" key="5">
    <source>
        <dbReference type="EMBL" id="KDQ54648.1"/>
    </source>
</evidence>
<protein>
    <recommendedName>
        <fullName evidence="4">RRM domain-containing protein</fullName>
    </recommendedName>
</protein>
<dbReference type="InParanoid" id="A0A067PIA6"/>
<evidence type="ECO:0000313" key="6">
    <source>
        <dbReference type="Proteomes" id="UP000027265"/>
    </source>
</evidence>
<feature type="compositionally biased region" description="Polar residues" evidence="3">
    <location>
        <begin position="330"/>
        <end position="341"/>
    </location>
</feature>
<dbReference type="HOGENOM" id="CLU_344190_0_0_1"/>
<evidence type="ECO:0000256" key="1">
    <source>
        <dbReference type="ARBA" id="ARBA00022884"/>
    </source>
</evidence>
<feature type="domain" description="RRM" evidence="4">
    <location>
        <begin position="266"/>
        <end position="334"/>
    </location>
</feature>
<feature type="domain" description="RRM" evidence="4">
    <location>
        <begin position="87"/>
        <end position="159"/>
    </location>
</feature>
<feature type="domain" description="RRM" evidence="4">
    <location>
        <begin position="559"/>
        <end position="638"/>
    </location>
</feature>
<feature type="domain" description="RRM" evidence="4">
    <location>
        <begin position="653"/>
        <end position="732"/>
    </location>
</feature>